<evidence type="ECO:0000256" key="1">
    <source>
        <dbReference type="ARBA" id="ARBA00022723"/>
    </source>
</evidence>
<dbReference type="SMART" id="SM00184">
    <property type="entry name" value="RING"/>
    <property type="match status" value="1"/>
</dbReference>
<reference evidence="6" key="2">
    <citation type="submission" date="2023-05" db="EMBL/GenBank/DDBJ databases">
        <authorList>
            <person name="Schelkunov M.I."/>
        </authorList>
    </citation>
    <scope>NUCLEOTIDE SEQUENCE</scope>
    <source>
        <strain evidence="6">Hsosn_3</strain>
        <tissue evidence="6">Leaf</tissue>
    </source>
</reference>
<comment type="caution">
    <text evidence="6">The sequence shown here is derived from an EMBL/GenBank/DDBJ whole genome shotgun (WGS) entry which is preliminary data.</text>
</comment>
<dbReference type="Pfam" id="PF13639">
    <property type="entry name" value="zf-RING_2"/>
    <property type="match status" value="1"/>
</dbReference>
<evidence type="ECO:0000259" key="5">
    <source>
        <dbReference type="PROSITE" id="PS50089"/>
    </source>
</evidence>
<dbReference type="InterPro" id="IPR013083">
    <property type="entry name" value="Znf_RING/FYVE/PHD"/>
</dbReference>
<dbReference type="PANTHER" id="PTHR45798">
    <property type="entry name" value="RING-H2 FINGER PROTEIN ATL61-RELATED-RELATED"/>
    <property type="match status" value="1"/>
</dbReference>
<evidence type="ECO:0000256" key="2">
    <source>
        <dbReference type="ARBA" id="ARBA00022771"/>
    </source>
</evidence>
<evidence type="ECO:0000256" key="3">
    <source>
        <dbReference type="ARBA" id="ARBA00022833"/>
    </source>
</evidence>
<gene>
    <name evidence="6" type="ORF">POM88_039043</name>
</gene>
<dbReference type="SUPFAM" id="SSF57850">
    <property type="entry name" value="RING/U-box"/>
    <property type="match status" value="1"/>
</dbReference>
<dbReference type="InterPro" id="IPR052788">
    <property type="entry name" value="RING-type_E3_ligase_ATL"/>
</dbReference>
<name>A0AAD8M8K6_9APIA</name>
<dbReference type="Gene3D" id="3.30.40.10">
    <property type="entry name" value="Zinc/RING finger domain, C3HC4 (zinc finger)"/>
    <property type="match status" value="1"/>
</dbReference>
<dbReference type="InterPro" id="IPR001841">
    <property type="entry name" value="Znf_RING"/>
</dbReference>
<evidence type="ECO:0000313" key="6">
    <source>
        <dbReference type="EMBL" id="KAK1363482.1"/>
    </source>
</evidence>
<dbReference type="AlphaFoldDB" id="A0AAD8M8K6"/>
<dbReference type="PANTHER" id="PTHR45798:SF88">
    <property type="entry name" value="RING-H2 FINGER PROTEIN ATL61-RELATED"/>
    <property type="match status" value="1"/>
</dbReference>
<evidence type="ECO:0000313" key="7">
    <source>
        <dbReference type="Proteomes" id="UP001237642"/>
    </source>
</evidence>
<keyword evidence="2 4" id="KW-0863">Zinc-finger</keyword>
<protein>
    <submittedName>
        <fullName evidence="6">RING-type domain-containing protein</fullName>
    </submittedName>
</protein>
<reference evidence="6" key="1">
    <citation type="submission" date="2023-02" db="EMBL/GenBank/DDBJ databases">
        <title>Genome of toxic invasive species Heracleum sosnowskyi carries increased number of genes despite the absence of recent whole-genome duplications.</title>
        <authorList>
            <person name="Schelkunov M."/>
            <person name="Shtratnikova V."/>
            <person name="Makarenko M."/>
            <person name="Klepikova A."/>
            <person name="Omelchenko D."/>
            <person name="Novikova G."/>
            <person name="Obukhova E."/>
            <person name="Bogdanov V."/>
            <person name="Penin A."/>
            <person name="Logacheva M."/>
        </authorList>
    </citation>
    <scope>NUCLEOTIDE SEQUENCE</scope>
    <source>
        <strain evidence="6">Hsosn_3</strain>
        <tissue evidence="6">Leaf</tissue>
    </source>
</reference>
<dbReference type="EMBL" id="JAUIZM010000009">
    <property type="protein sequence ID" value="KAK1363482.1"/>
    <property type="molecule type" value="Genomic_DNA"/>
</dbReference>
<keyword evidence="3" id="KW-0862">Zinc</keyword>
<dbReference type="GO" id="GO:0008270">
    <property type="term" value="F:zinc ion binding"/>
    <property type="evidence" value="ECO:0007669"/>
    <property type="project" value="UniProtKB-KW"/>
</dbReference>
<dbReference type="PROSITE" id="PS50089">
    <property type="entry name" value="ZF_RING_2"/>
    <property type="match status" value="1"/>
</dbReference>
<organism evidence="6 7">
    <name type="scientific">Heracleum sosnowskyi</name>
    <dbReference type="NCBI Taxonomy" id="360622"/>
    <lineage>
        <taxon>Eukaryota</taxon>
        <taxon>Viridiplantae</taxon>
        <taxon>Streptophyta</taxon>
        <taxon>Embryophyta</taxon>
        <taxon>Tracheophyta</taxon>
        <taxon>Spermatophyta</taxon>
        <taxon>Magnoliopsida</taxon>
        <taxon>eudicotyledons</taxon>
        <taxon>Gunneridae</taxon>
        <taxon>Pentapetalae</taxon>
        <taxon>asterids</taxon>
        <taxon>campanulids</taxon>
        <taxon>Apiales</taxon>
        <taxon>Apiaceae</taxon>
        <taxon>Apioideae</taxon>
        <taxon>apioid superclade</taxon>
        <taxon>Tordylieae</taxon>
        <taxon>Tordyliinae</taxon>
        <taxon>Heracleum</taxon>
    </lineage>
</organism>
<dbReference type="Proteomes" id="UP001237642">
    <property type="component" value="Unassembled WGS sequence"/>
</dbReference>
<evidence type="ECO:0000256" key="4">
    <source>
        <dbReference type="PROSITE-ProRule" id="PRU00175"/>
    </source>
</evidence>
<proteinExistence type="predicted"/>
<keyword evidence="7" id="KW-1185">Reference proteome</keyword>
<accession>A0AAD8M8K6</accession>
<keyword evidence="1" id="KW-0479">Metal-binding</keyword>
<sequence>MSSFFRCFRSSHPPPPLTTTSHVNMSQNERDFPVIICELNSESESCAICLEELARGDEVRVLRRCMHVFHKDCIDEWLPSRSVMCPICRTRAVGQDVETNTRRRSNCTRLDVVNFSTHFHVAHYL</sequence>
<feature type="domain" description="RING-type" evidence="5">
    <location>
        <begin position="46"/>
        <end position="89"/>
    </location>
</feature>